<evidence type="ECO:0000313" key="2">
    <source>
        <dbReference type="EMBL" id="KAF0047515.1"/>
    </source>
</evidence>
<gene>
    <name evidence="2" type="ORF">F2P81_001148</name>
</gene>
<dbReference type="EMBL" id="VEVO01000001">
    <property type="protein sequence ID" value="KAF0047515.1"/>
    <property type="molecule type" value="Genomic_DNA"/>
</dbReference>
<sequence length="125" mass="13737">MNGRRAQTVREEGGAGASPLHRSSSFGMASPADVNSPDIRCLLGHSKDKRETMEKTVTATRCLDNSPSSPWYTFTVTQCTLQVVTMPLKHKITDTVFTVHVLWPLWRTARVPARITPRAGANGCL</sequence>
<feature type="region of interest" description="Disordered" evidence="1">
    <location>
        <begin position="1"/>
        <end position="37"/>
    </location>
</feature>
<organism evidence="2 3">
    <name type="scientific">Scophthalmus maximus</name>
    <name type="common">Turbot</name>
    <name type="synonym">Psetta maxima</name>
    <dbReference type="NCBI Taxonomy" id="52904"/>
    <lineage>
        <taxon>Eukaryota</taxon>
        <taxon>Metazoa</taxon>
        <taxon>Chordata</taxon>
        <taxon>Craniata</taxon>
        <taxon>Vertebrata</taxon>
        <taxon>Euteleostomi</taxon>
        <taxon>Actinopterygii</taxon>
        <taxon>Neopterygii</taxon>
        <taxon>Teleostei</taxon>
        <taxon>Neoteleostei</taxon>
        <taxon>Acanthomorphata</taxon>
        <taxon>Carangaria</taxon>
        <taxon>Pleuronectiformes</taxon>
        <taxon>Pleuronectoidei</taxon>
        <taxon>Scophthalmidae</taxon>
        <taxon>Scophthalmus</taxon>
    </lineage>
</organism>
<accession>A0A6A4TQI0</accession>
<dbReference type="AlphaFoldDB" id="A0A6A4TQI0"/>
<comment type="caution">
    <text evidence="2">The sequence shown here is derived from an EMBL/GenBank/DDBJ whole genome shotgun (WGS) entry which is preliminary data.</text>
</comment>
<proteinExistence type="predicted"/>
<reference evidence="2 3" key="1">
    <citation type="submission" date="2019-06" db="EMBL/GenBank/DDBJ databases">
        <title>Draft genomes of female and male turbot (Scophthalmus maximus).</title>
        <authorList>
            <person name="Xu H."/>
            <person name="Xu X.-W."/>
            <person name="Shao C."/>
            <person name="Chen S."/>
        </authorList>
    </citation>
    <scope>NUCLEOTIDE SEQUENCE [LARGE SCALE GENOMIC DNA]</scope>
    <source>
        <strain evidence="2">Ysfricsl-2016a</strain>
        <tissue evidence="2">Blood</tissue>
    </source>
</reference>
<name>A0A6A4TQI0_SCOMX</name>
<evidence type="ECO:0000313" key="3">
    <source>
        <dbReference type="Proteomes" id="UP000438429"/>
    </source>
</evidence>
<protein>
    <submittedName>
        <fullName evidence="2">Uncharacterized protein</fullName>
    </submittedName>
</protein>
<evidence type="ECO:0000256" key="1">
    <source>
        <dbReference type="SAM" id="MobiDB-lite"/>
    </source>
</evidence>
<dbReference type="Proteomes" id="UP000438429">
    <property type="component" value="Unassembled WGS sequence"/>
</dbReference>